<comment type="caution">
    <text evidence="1">The sequence shown here is derived from an EMBL/GenBank/DDBJ whole genome shotgun (WGS) entry which is preliminary data.</text>
</comment>
<protein>
    <recommendedName>
        <fullName evidence="3">Lipoprotein</fullName>
    </recommendedName>
</protein>
<dbReference type="RefSeq" id="WP_380226677.1">
    <property type="nucleotide sequence ID" value="NZ_JBHSOF010000022.1"/>
</dbReference>
<keyword evidence="2" id="KW-1185">Reference proteome</keyword>
<evidence type="ECO:0000313" key="1">
    <source>
        <dbReference type="EMBL" id="MFC5664987.1"/>
    </source>
</evidence>
<gene>
    <name evidence="1" type="ORF">ACFP3U_18625</name>
</gene>
<sequence>MDLGKLRRHLAGGAAVLLVMAELAACQHQAAPAGQAREVERLTFRQRDPGSAGVDKKVSIAMEEGTGGRIRKFYSLVTFADGSPVSESLWEIGSAGREQRRDWTNCTASDGDPPDDIPATVQQALDSIVGPSSVPEEAERLGDGRWRLTLGRSVMTVRQVGEKQTDRVITLGVPSNPDQGTAIDEIRMDRVIDRMELLTTWKACNPAKR</sequence>
<evidence type="ECO:0000313" key="2">
    <source>
        <dbReference type="Proteomes" id="UP001595975"/>
    </source>
</evidence>
<proteinExistence type="predicted"/>
<organism evidence="1 2">
    <name type="scientific">Kitasatospora misakiensis</name>
    <dbReference type="NCBI Taxonomy" id="67330"/>
    <lineage>
        <taxon>Bacteria</taxon>
        <taxon>Bacillati</taxon>
        <taxon>Actinomycetota</taxon>
        <taxon>Actinomycetes</taxon>
        <taxon>Kitasatosporales</taxon>
        <taxon>Streptomycetaceae</taxon>
        <taxon>Kitasatospora</taxon>
    </lineage>
</organism>
<evidence type="ECO:0008006" key="3">
    <source>
        <dbReference type="Google" id="ProtNLM"/>
    </source>
</evidence>
<reference evidence="2" key="1">
    <citation type="journal article" date="2019" name="Int. J. Syst. Evol. Microbiol.">
        <title>The Global Catalogue of Microorganisms (GCM) 10K type strain sequencing project: providing services to taxonomists for standard genome sequencing and annotation.</title>
        <authorList>
            <consortium name="The Broad Institute Genomics Platform"/>
            <consortium name="The Broad Institute Genome Sequencing Center for Infectious Disease"/>
            <person name="Wu L."/>
            <person name="Ma J."/>
        </authorList>
    </citation>
    <scope>NUCLEOTIDE SEQUENCE [LARGE SCALE GENOMIC DNA]</scope>
    <source>
        <strain evidence="2">CGMCC 4.1437</strain>
    </source>
</reference>
<accession>A0ABW0X357</accession>
<dbReference type="Proteomes" id="UP001595975">
    <property type="component" value="Unassembled WGS sequence"/>
</dbReference>
<dbReference type="EMBL" id="JBHSOF010000022">
    <property type="protein sequence ID" value="MFC5664987.1"/>
    <property type="molecule type" value="Genomic_DNA"/>
</dbReference>
<name>A0ABW0X357_9ACTN</name>